<gene>
    <name evidence="3" type="ORF">Vbra_7011</name>
</gene>
<feature type="coiled-coil region" evidence="1">
    <location>
        <begin position="846"/>
        <end position="911"/>
    </location>
</feature>
<dbReference type="AlphaFoldDB" id="A0A0G4ED26"/>
<proteinExistence type="predicted"/>
<keyword evidence="4" id="KW-1185">Reference proteome</keyword>
<dbReference type="Proteomes" id="UP000041254">
    <property type="component" value="Unassembled WGS sequence"/>
</dbReference>
<accession>A0A0G4ED26</accession>
<dbReference type="EMBL" id="CDMY01000149">
    <property type="protein sequence ID" value="CEL93247.1"/>
    <property type="molecule type" value="Genomic_DNA"/>
</dbReference>
<evidence type="ECO:0000256" key="1">
    <source>
        <dbReference type="SAM" id="Coils"/>
    </source>
</evidence>
<dbReference type="VEuPathDB" id="CryptoDB:Vbra_7011"/>
<organism evidence="3 4">
    <name type="scientific">Vitrella brassicaformis (strain CCMP3155)</name>
    <dbReference type="NCBI Taxonomy" id="1169540"/>
    <lineage>
        <taxon>Eukaryota</taxon>
        <taxon>Sar</taxon>
        <taxon>Alveolata</taxon>
        <taxon>Colpodellida</taxon>
        <taxon>Vitrellaceae</taxon>
        <taxon>Vitrella</taxon>
    </lineage>
</organism>
<sequence>MLADVRPLHLWQISDERRQELVTKATAAAQRCAEDPQQPGLAEHLSGLAALCADATSRRALLAACPDVLSTAAKTAKQWFLPFIADEPLGLLAKRHCASALVCINILAVYASGLDNSEAVVSVLDGELVNGLLRTILALCERLSREQQEGGEQDASDKGAAGGGKDDGYTQLAACLWLLSASTHRAPTVRDWVRRGQVPTGLTLPPLRDVCQALMRTIMTAEKAAHKALVVHGMACILTLASDSKLSARLFDDANVRGLFGTYGELGSAIESQGGGQGGSGGGQEGATAAYDQSKQLLLYRSAGALLRDVASRPDFLKRVESLDGIEGVLIGLWDTAVRQYEKRLWEPLAVTQTLMADLAHKSSSVSISLKGLSRGNGRVESVRLVSLMDSCLSPHPEVAVESCRLIQALARGGPRGFDPLSLTDDSRQSFITSAARAAGIHVPQNDTKPKPKQTPTKPKPKGGRSSSPPKRVLYPSLESPPDGQRASPTPQPADDTLRDNDMEVDVAGVGEGGPHRDMGARVAIARLLFDMLAWGDFIQHTIQILGKCAFTDEIKSASASGASSVALSLLVLAVETAMAQTPPATPDALALLEVFHHPPTLQYVSAALLGSDTQCAIKEALWSTHRIIDLAERVSKESCSTRLSPKRSAAAAAVAKSPPAPRGADRASVYSFPSRVYEGLDVTGIVEALSRDSWRAKMDLKREKERREAAEIQAAETDKMVEMQAARHQRAVEKLQQDIATLKEAVRRAQEDKQTHAASESVELLEAHRQLEEMTAIIRRKDLCLKNAQSSLDEVRSTLDITEQEGAELRRVRGHLEETTRHQAHTIASLEQRLKVSSHERVEALQRVETALKEQGEMKVKLERTNNALQDHVQERDKTYKRLMMIAREHQRLLERNESLEQEIKDNSRATAGGRQALQDKIRLEGMLAECEYQQSALRQQVALKHKEAHTATEEAAAVKGRLVQTKRECDALCARVRDLESECQGKDEAMQELHAKVDRLETELAGERRRMQEIHQFFTNRQET</sequence>
<evidence type="ECO:0000256" key="2">
    <source>
        <dbReference type="SAM" id="MobiDB-lite"/>
    </source>
</evidence>
<feature type="coiled-coil region" evidence="1">
    <location>
        <begin position="701"/>
        <end position="753"/>
    </location>
</feature>
<keyword evidence="1" id="KW-0175">Coiled coil</keyword>
<feature type="region of interest" description="Disordered" evidence="2">
    <location>
        <begin position="437"/>
        <end position="500"/>
    </location>
</feature>
<dbReference type="InParanoid" id="A0A0G4ED26"/>
<protein>
    <submittedName>
        <fullName evidence="3">Uncharacterized protein</fullName>
    </submittedName>
</protein>
<reference evidence="3 4" key="1">
    <citation type="submission" date="2014-11" db="EMBL/GenBank/DDBJ databases">
        <authorList>
            <person name="Zhu J."/>
            <person name="Qi W."/>
            <person name="Song R."/>
        </authorList>
    </citation>
    <scope>NUCLEOTIDE SEQUENCE [LARGE SCALE GENOMIC DNA]</scope>
</reference>
<evidence type="ECO:0000313" key="3">
    <source>
        <dbReference type="EMBL" id="CEL93247.1"/>
    </source>
</evidence>
<name>A0A0G4ED26_VITBC</name>
<evidence type="ECO:0000313" key="4">
    <source>
        <dbReference type="Proteomes" id="UP000041254"/>
    </source>
</evidence>
<feature type="coiled-coil region" evidence="1">
    <location>
        <begin position="964"/>
        <end position="1012"/>
    </location>
</feature>